<reference evidence="1 2" key="1">
    <citation type="submission" date="2024-09" db="EMBL/GenBank/DDBJ databases">
        <title>Chromosome-scale assembly of Riccia fluitans.</title>
        <authorList>
            <person name="Paukszto L."/>
            <person name="Sawicki J."/>
            <person name="Karawczyk K."/>
            <person name="Piernik-Szablinska J."/>
            <person name="Szczecinska M."/>
            <person name="Mazdziarz M."/>
        </authorList>
    </citation>
    <scope>NUCLEOTIDE SEQUENCE [LARGE SCALE GENOMIC DNA]</scope>
    <source>
        <strain evidence="1">Rf_01</strain>
        <tissue evidence="1">Aerial parts of the thallus</tissue>
    </source>
</reference>
<dbReference type="AlphaFoldDB" id="A0ABD1YWD1"/>
<keyword evidence="2" id="KW-1185">Reference proteome</keyword>
<name>A0ABD1YWD1_9MARC</name>
<evidence type="ECO:0000313" key="2">
    <source>
        <dbReference type="Proteomes" id="UP001605036"/>
    </source>
</evidence>
<accession>A0ABD1YWD1</accession>
<proteinExistence type="predicted"/>
<comment type="caution">
    <text evidence="1">The sequence shown here is derived from an EMBL/GenBank/DDBJ whole genome shotgun (WGS) entry which is preliminary data.</text>
</comment>
<dbReference type="Proteomes" id="UP001605036">
    <property type="component" value="Unassembled WGS sequence"/>
</dbReference>
<organism evidence="1 2">
    <name type="scientific">Riccia fluitans</name>
    <dbReference type="NCBI Taxonomy" id="41844"/>
    <lineage>
        <taxon>Eukaryota</taxon>
        <taxon>Viridiplantae</taxon>
        <taxon>Streptophyta</taxon>
        <taxon>Embryophyta</taxon>
        <taxon>Marchantiophyta</taxon>
        <taxon>Marchantiopsida</taxon>
        <taxon>Marchantiidae</taxon>
        <taxon>Marchantiales</taxon>
        <taxon>Ricciaceae</taxon>
        <taxon>Riccia</taxon>
    </lineage>
</organism>
<gene>
    <name evidence="1" type="ORF">R1flu_006487</name>
</gene>
<protein>
    <submittedName>
        <fullName evidence="1">Uncharacterized protein</fullName>
    </submittedName>
</protein>
<sequence length="365" mass="42237">MGDRRGSSWAELDRRRSYAEKRKSLARKASWVERKSLWESTVEDATTAERMFMTLVDDLENRVSKSGAGVLPTLFKCLQCAMRLKPSTEKQNPLMNHLYRTLLPQLIGFVYMQEPQCNWYEPQEILDANETLIRVLLMVQDLLSAELRYLVQPTEESRFTNAVALLRVVTMGSDKTTYFHQTHKHRPIPKKELLPYGAHHFTRCVAGDDGTDKCISCGKPGARRKYRWNAVLVENFGQVNLTNFEFLAKVLKNPRDLRVLPLHVTEAILCYVSKIIEFLDPDLAKNFLPGALAVMELLVRRDEPVDPEKGVRPTDRFISVALMIEKHLEIVFGYILTPEAKEWLMKYSRSCKYRNLLGYKPLKLW</sequence>
<evidence type="ECO:0000313" key="1">
    <source>
        <dbReference type="EMBL" id="KAL2635008.1"/>
    </source>
</evidence>
<dbReference type="EMBL" id="JBHFFA010000003">
    <property type="protein sequence ID" value="KAL2635008.1"/>
    <property type="molecule type" value="Genomic_DNA"/>
</dbReference>